<protein>
    <submittedName>
        <fullName evidence="2">DNA polymerase Y-family little finger domain-containing protein</fullName>
    </submittedName>
</protein>
<accession>A0AC34PUV9</accession>
<organism evidence="1 2">
    <name type="scientific">Panagrolaimus sp. JU765</name>
    <dbReference type="NCBI Taxonomy" id="591449"/>
    <lineage>
        <taxon>Eukaryota</taxon>
        <taxon>Metazoa</taxon>
        <taxon>Ecdysozoa</taxon>
        <taxon>Nematoda</taxon>
        <taxon>Chromadorea</taxon>
        <taxon>Rhabditida</taxon>
        <taxon>Tylenchina</taxon>
        <taxon>Panagrolaimomorpha</taxon>
        <taxon>Panagrolaimoidea</taxon>
        <taxon>Panagrolaimidae</taxon>
        <taxon>Panagrolaimus</taxon>
    </lineage>
</organism>
<dbReference type="WBParaSite" id="JU765_v2.g10129.t1">
    <property type="protein sequence ID" value="JU765_v2.g10129.t1"/>
    <property type="gene ID" value="JU765_v2.g10129"/>
</dbReference>
<sequence>MCHEKPHYRANLERAKETITAISASELQQQKDELLNLIQRSHEVRIKDRCIAHFDLDYFFVQAELLRSPDLRKVPVAVGSDRMLSTSNYVARQLGIHGGMAGHVAKRLCPELIIKEHNFELYDKISSIFHSCVAEFGDSFMITGADECYVDLTRELANMKDSRCYSFVATMGECQCILPSLRNVFINSNFMTVTRYPFPPETCPKCKNSRTRIGLEIRYDPTIEGLLSLIRHFILVRTGLTCSAGVAPTFPLAKIVAGMKKPNNQYILSESDMDEFIKNIKLSKLGGFGETICATLGAFNIETIQDAYNNLGMLKSLVSDSQLEPILAILCGMDASPVFETVDESGVVLKNPFGKPPELNLDESTVGAERTFTVTDDHSKLLQYLDAVIDEAMIAAQESGRAASSLYLKVRFADFKISTSSALTPALNLTSKPQISSIAQKLFSKYGKRKIRLLGVRFVICHNKNVLIQKILNFKRIEKTPTDEHDSDVEIVNVKKTPKPKTSPKLAHAKTPELNQIKKYLKPTPSPTLPDDDIFVLKEVEVRKARSETNRTTPVAKNLPSDTPKRTNTKRHRVINENKTPAKKLVKNGDLTPFIKRTSFCCVDVDSDIEVI</sequence>
<reference evidence="2" key="1">
    <citation type="submission" date="2022-11" db="UniProtKB">
        <authorList>
            <consortium name="WormBaseParasite"/>
        </authorList>
    </citation>
    <scope>IDENTIFICATION</scope>
</reference>
<dbReference type="Proteomes" id="UP000887576">
    <property type="component" value="Unplaced"/>
</dbReference>
<evidence type="ECO:0000313" key="2">
    <source>
        <dbReference type="WBParaSite" id="JU765_v2.g10129.t1"/>
    </source>
</evidence>
<proteinExistence type="predicted"/>
<evidence type="ECO:0000313" key="1">
    <source>
        <dbReference type="Proteomes" id="UP000887576"/>
    </source>
</evidence>
<name>A0AC34PUV9_9BILA</name>